<comment type="cofactor">
    <cofactor evidence="1">
        <name>Ca(2+)</name>
        <dbReference type="ChEBI" id="CHEBI:29108"/>
    </cofactor>
</comment>
<evidence type="ECO:0000256" key="2">
    <source>
        <dbReference type="ARBA" id="ARBA00008779"/>
    </source>
</evidence>
<dbReference type="Proteomes" id="UP000318538">
    <property type="component" value="Chromosome"/>
</dbReference>
<proteinExistence type="inferred from homology"/>
<dbReference type="GO" id="GO:0046872">
    <property type="term" value="F:metal ion binding"/>
    <property type="evidence" value="ECO:0007669"/>
    <property type="project" value="UniProtKB-KW"/>
</dbReference>
<accession>A0A517N3W4</accession>
<evidence type="ECO:0000313" key="8">
    <source>
        <dbReference type="EMBL" id="QDT01814.1"/>
    </source>
</evidence>
<evidence type="ECO:0000259" key="7">
    <source>
        <dbReference type="Pfam" id="PF00884"/>
    </source>
</evidence>
<comment type="similarity">
    <text evidence="2">Belongs to the sulfatase family.</text>
</comment>
<dbReference type="InterPro" id="IPR000917">
    <property type="entry name" value="Sulfatase_N"/>
</dbReference>
<evidence type="ECO:0000313" key="9">
    <source>
        <dbReference type="Proteomes" id="UP000318538"/>
    </source>
</evidence>
<evidence type="ECO:0000256" key="1">
    <source>
        <dbReference type="ARBA" id="ARBA00001913"/>
    </source>
</evidence>
<name>A0A517N3W4_9BACT</name>
<dbReference type="Gene3D" id="3.30.1120.10">
    <property type="match status" value="1"/>
</dbReference>
<dbReference type="PANTHER" id="PTHR42693">
    <property type="entry name" value="ARYLSULFATASE FAMILY MEMBER"/>
    <property type="match status" value="1"/>
</dbReference>
<dbReference type="KEGG" id="rlc:K227x_01820"/>
<keyword evidence="9" id="KW-1185">Reference proteome</keyword>
<sequence>MHPKLTMKSDPTPAAIHQGVGSRLATTPDAIGATWIPTRSSLWSMGITLVVGLMVLGGDRTAGFAAEKPNVVVFLVDDLGYMDIGANNADCFYETPNIDSLADSAMRFTDGYAANPVCSPTRYSLMTGKYPSRVDATNFFSGARSGRFRPAPLNDQMPLDEITIAQAMRSGGYATFFAGKWHLGSSEEYYPQHRGFDVNIGGYHRGGPYTGKRYFAPFENPQIEVESPAGDHLPDRLARETAKFIADHKDQPFFAYLSFYSVHTPLMGRPDLVGKYKAKAAAINGIEFADEEQVLGDQPRKVRILQKHAVYAAMVEAMDEAVGKVLKQLDDSGVADNTIVIFTSDNGGLSTSEGSPTSNLPFRGGKGWVYEGGIREPWIVRYPGITKAGSISSEPICSIDLFPTVAAAAGVAPDHEIDGVNLLPALKGEPLEPRPLFWHYPHYSNQGGIPGGAIREGDYKLVERYEDGRVHLYNLNRDAGEQTDLAKQQPQRVDQMRQRLHAWYKTVDAKFLQPKDGGPDPWRP</sequence>
<evidence type="ECO:0000256" key="5">
    <source>
        <dbReference type="ARBA" id="ARBA00022801"/>
    </source>
</evidence>
<feature type="domain" description="Sulfatase N-terminal" evidence="7">
    <location>
        <begin position="69"/>
        <end position="411"/>
    </location>
</feature>
<dbReference type="EMBL" id="CP036525">
    <property type="protein sequence ID" value="QDT01814.1"/>
    <property type="molecule type" value="Genomic_DNA"/>
</dbReference>
<dbReference type="AlphaFoldDB" id="A0A517N3W4"/>
<keyword evidence="4" id="KW-0732">Signal</keyword>
<dbReference type="InterPro" id="IPR050738">
    <property type="entry name" value="Sulfatase"/>
</dbReference>
<keyword evidence="5 8" id="KW-0378">Hydrolase</keyword>
<dbReference type="PROSITE" id="PS00149">
    <property type="entry name" value="SULFATASE_2"/>
    <property type="match status" value="1"/>
</dbReference>
<dbReference type="PANTHER" id="PTHR42693:SF42">
    <property type="entry name" value="ARYLSULFATASE G"/>
    <property type="match status" value="1"/>
</dbReference>
<protein>
    <submittedName>
        <fullName evidence="8">Arylsulfatase</fullName>
        <ecNumber evidence="8">3.1.6.1</ecNumber>
    </submittedName>
</protein>
<evidence type="ECO:0000256" key="6">
    <source>
        <dbReference type="ARBA" id="ARBA00022837"/>
    </source>
</evidence>
<evidence type="ECO:0000256" key="3">
    <source>
        <dbReference type="ARBA" id="ARBA00022723"/>
    </source>
</evidence>
<keyword evidence="6" id="KW-0106">Calcium</keyword>
<evidence type="ECO:0000256" key="4">
    <source>
        <dbReference type="ARBA" id="ARBA00022729"/>
    </source>
</evidence>
<keyword evidence="3" id="KW-0479">Metal-binding</keyword>
<dbReference type="Gene3D" id="3.40.720.10">
    <property type="entry name" value="Alkaline Phosphatase, subunit A"/>
    <property type="match status" value="1"/>
</dbReference>
<dbReference type="Pfam" id="PF00884">
    <property type="entry name" value="Sulfatase"/>
    <property type="match status" value="1"/>
</dbReference>
<dbReference type="EC" id="3.1.6.1" evidence="8"/>
<dbReference type="GO" id="GO:0004065">
    <property type="term" value="F:arylsulfatase activity"/>
    <property type="evidence" value="ECO:0007669"/>
    <property type="project" value="UniProtKB-EC"/>
</dbReference>
<gene>
    <name evidence="8" type="primary">atsA_1</name>
    <name evidence="8" type="ORF">K227x_01820</name>
</gene>
<organism evidence="8 9">
    <name type="scientific">Rubripirellula lacrimiformis</name>
    <dbReference type="NCBI Taxonomy" id="1930273"/>
    <lineage>
        <taxon>Bacteria</taxon>
        <taxon>Pseudomonadati</taxon>
        <taxon>Planctomycetota</taxon>
        <taxon>Planctomycetia</taxon>
        <taxon>Pirellulales</taxon>
        <taxon>Pirellulaceae</taxon>
        <taxon>Rubripirellula</taxon>
    </lineage>
</organism>
<dbReference type="InterPro" id="IPR017850">
    <property type="entry name" value="Alkaline_phosphatase_core_sf"/>
</dbReference>
<dbReference type="InterPro" id="IPR024607">
    <property type="entry name" value="Sulfatase_CS"/>
</dbReference>
<dbReference type="SUPFAM" id="SSF53649">
    <property type="entry name" value="Alkaline phosphatase-like"/>
    <property type="match status" value="1"/>
</dbReference>
<dbReference type="CDD" id="cd16144">
    <property type="entry name" value="ARS_like"/>
    <property type="match status" value="1"/>
</dbReference>
<dbReference type="PROSITE" id="PS00523">
    <property type="entry name" value="SULFATASE_1"/>
    <property type="match status" value="1"/>
</dbReference>
<reference evidence="8 9" key="1">
    <citation type="submission" date="2019-02" db="EMBL/GenBank/DDBJ databases">
        <title>Deep-cultivation of Planctomycetes and their phenomic and genomic characterization uncovers novel biology.</title>
        <authorList>
            <person name="Wiegand S."/>
            <person name="Jogler M."/>
            <person name="Boedeker C."/>
            <person name="Pinto D."/>
            <person name="Vollmers J."/>
            <person name="Rivas-Marin E."/>
            <person name="Kohn T."/>
            <person name="Peeters S.H."/>
            <person name="Heuer A."/>
            <person name="Rast P."/>
            <person name="Oberbeckmann S."/>
            <person name="Bunk B."/>
            <person name="Jeske O."/>
            <person name="Meyerdierks A."/>
            <person name="Storesund J.E."/>
            <person name="Kallscheuer N."/>
            <person name="Luecker S."/>
            <person name="Lage O.M."/>
            <person name="Pohl T."/>
            <person name="Merkel B.J."/>
            <person name="Hornburger P."/>
            <person name="Mueller R.-W."/>
            <person name="Bruemmer F."/>
            <person name="Labrenz M."/>
            <person name="Spormann A.M."/>
            <person name="Op den Camp H."/>
            <person name="Overmann J."/>
            <person name="Amann R."/>
            <person name="Jetten M.S.M."/>
            <person name="Mascher T."/>
            <person name="Medema M.H."/>
            <person name="Devos D.P."/>
            <person name="Kaster A.-K."/>
            <person name="Ovreas L."/>
            <person name="Rohde M."/>
            <person name="Galperin M.Y."/>
            <person name="Jogler C."/>
        </authorList>
    </citation>
    <scope>NUCLEOTIDE SEQUENCE [LARGE SCALE GENOMIC DNA]</scope>
    <source>
        <strain evidence="8 9">K22_7</strain>
    </source>
</reference>